<dbReference type="SMART" id="SM00829">
    <property type="entry name" value="PKS_ER"/>
    <property type="match status" value="1"/>
</dbReference>
<evidence type="ECO:0000259" key="10">
    <source>
        <dbReference type="SMART" id="SM00829"/>
    </source>
</evidence>
<keyword evidence="3 9" id="KW-0479">Metal-binding</keyword>
<dbReference type="InterPro" id="IPR045306">
    <property type="entry name" value="SDH-like"/>
</dbReference>
<dbReference type="AlphaFoldDB" id="A0AAN9BJX5"/>
<comment type="similarity">
    <text evidence="2 9">Belongs to the zinc-containing alcohol dehydrogenase family.</text>
</comment>
<dbReference type="Pfam" id="PF08240">
    <property type="entry name" value="ADH_N"/>
    <property type="match status" value="1"/>
</dbReference>
<keyword evidence="6" id="KW-0520">NAD</keyword>
<evidence type="ECO:0000256" key="3">
    <source>
        <dbReference type="ARBA" id="ARBA00022723"/>
    </source>
</evidence>
<evidence type="ECO:0000256" key="8">
    <source>
        <dbReference type="ARBA" id="ARBA00032485"/>
    </source>
</evidence>
<evidence type="ECO:0000256" key="2">
    <source>
        <dbReference type="ARBA" id="ARBA00008072"/>
    </source>
</evidence>
<dbReference type="SUPFAM" id="SSF51735">
    <property type="entry name" value="NAD(P)-binding Rossmann-fold domains"/>
    <property type="match status" value="1"/>
</dbReference>
<protein>
    <recommendedName>
        <fullName evidence="7">Sorbitol dehydrogenase</fullName>
    </recommendedName>
    <alternativeName>
        <fullName evidence="8">Polyol dehydrogenase</fullName>
    </alternativeName>
</protein>
<reference evidence="11 12" key="1">
    <citation type="submission" date="2024-02" db="EMBL/GenBank/DDBJ databases">
        <title>Chromosome-scale genome assembly of the rough periwinkle Littorina saxatilis.</title>
        <authorList>
            <person name="De Jode A."/>
            <person name="Faria R."/>
            <person name="Formenti G."/>
            <person name="Sims Y."/>
            <person name="Smith T.P."/>
            <person name="Tracey A."/>
            <person name="Wood J.M.D."/>
            <person name="Zagrodzka Z.B."/>
            <person name="Johannesson K."/>
            <person name="Butlin R.K."/>
            <person name="Leder E.H."/>
        </authorList>
    </citation>
    <scope>NUCLEOTIDE SEQUENCE [LARGE SCALE GENOMIC DNA]</scope>
    <source>
        <strain evidence="11">Snail1</strain>
        <tissue evidence="11">Muscle</tissue>
    </source>
</reference>
<comment type="caution">
    <text evidence="11">The sequence shown here is derived from an EMBL/GenBank/DDBJ whole genome shotgun (WGS) entry which is preliminary data.</text>
</comment>
<organism evidence="11 12">
    <name type="scientific">Littorina saxatilis</name>
    <dbReference type="NCBI Taxonomy" id="31220"/>
    <lineage>
        <taxon>Eukaryota</taxon>
        <taxon>Metazoa</taxon>
        <taxon>Spiralia</taxon>
        <taxon>Lophotrochozoa</taxon>
        <taxon>Mollusca</taxon>
        <taxon>Gastropoda</taxon>
        <taxon>Caenogastropoda</taxon>
        <taxon>Littorinimorpha</taxon>
        <taxon>Littorinoidea</taxon>
        <taxon>Littorinidae</taxon>
        <taxon>Littorina</taxon>
    </lineage>
</organism>
<evidence type="ECO:0000256" key="7">
    <source>
        <dbReference type="ARBA" id="ARBA00026132"/>
    </source>
</evidence>
<dbReference type="GO" id="GO:0003939">
    <property type="term" value="F:L-iditol 2-dehydrogenase (NAD+) activity"/>
    <property type="evidence" value="ECO:0007669"/>
    <property type="project" value="TreeGrafter"/>
</dbReference>
<evidence type="ECO:0000256" key="1">
    <source>
        <dbReference type="ARBA" id="ARBA00001947"/>
    </source>
</evidence>
<dbReference type="Pfam" id="PF00107">
    <property type="entry name" value="ADH_zinc_N"/>
    <property type="match status" value="1"/>
</dbReference>
<dbReference type="Gene3D" id="3.40.50.720">
    <property type="entry name" value="NAD(P)-binding Rossmann-like Domain"/>
    <property type="match status" value="1"/>
</dbReference>
<feature type="domain" description="Enoyl reductase (ER)" evidence="10">
    <location>
        <begin position="14"/>
        <end position="401"/>
    </location>
</feature>
<dbReference type="Proteomes" id="UP001374579">
    <property type="component" value="Unassembled WGS sequence"/>
</dbReference>
<dbReference type="GO" id="GO:0008270">
    <property type="term" value="F:zinc ion binding"/>
    <property type="evidence" value="ECO:0007669"/>
    <property type="project" value="InterPro"/>
</dbReference>
<sequence length="408" mass="43223">MADTNLSAVLFKKGDMRLVERPVPEPGPGEVQLSMRKIGICGSDVHYWVSGSIGPFVVKDPMLLGHECSGVVSKLGQGVTHLKVGDRVAIEPGVPCRRCELCKGGRYNLCPDVFFLATPPDSGALARYHVHAADFCYKLPDNVSFEEGALIEPLSVGIHACRRANVSMGKKVLVCGSGKCRRANVSMGKKVLVCGSGKCRRANVSMGKKVLVCGSGKCRRANVSMGKKVLVCGSGPIGLSAVVSARAMGASEVIVTDISEERLALARKMGATKSLTIATKDPAEAAQQVRDILGAMPDCAVEASGANFSVHMAIRALKPGSAFAVVGHGPNEIQVPIVEAIAHEIDIRGSFRYMNTWPAAIEMLTSGAINVKPMISHYFTLEQTLDAFEMAKSGKGVKVIIDCEKSAA</sequence>
<dbReference type="CDD" id="cd05285">
    <property type="entry name" value="sorbitol_DH"/>
    <property type="match status" value="1"/>
</dbReference>
<dbReference type="FunFam" id="3.40.50.720:FF:000068">
    <property type="entry name" value="Sorbitol dehydrogenase"/>
    <property type="match status" value="1"/>
</dbReference>
<evidence type="ECO:0000256" key="9">
    <source>
        <dbReference type="RuleBase" id="RU361277"/>
    </source>
</evidence>
<evidence type="ECO:0000313" key="11">
    <source>
        <dbReference type="EMBL" id="KAK7106842.1"/>
    </source>
</evidence>
<keyword evidence="5" id="KW-0560">Oxidoreductase</keyword>
<dbReference type="SUPFAM" id="SSF50129">
    <property type="entry name" value="GroES-like"/>
    <property type="match status" value="1"/>
</dbReference>
<dbReference type="InterPro" id="IPR020843">
    <property type="entry name" value="ER"/>
</dbReference>
<gene>
    <name evidence="11" type="ORF">V1264_014883</name>
</gene>
<comment type="cofactor">
    <cofactor evidence="1 9">
        <name>Zn(2+)</name>
        <dbReference type="ChEBI" id="CHEBI:29105"/>
    </cofactor>
</comment>
<dbReference type="EMBL" id="JBAMIC010000004">
    <property type="protein sequence ID" value="KAK7106842.1"/>
    <property type="molecule type" value="Genomic_DNA"/>
</dbReference>
<dbReference type="InterPro" id="IPR036291">
    <property type="entry name" value="NAD(P)-bd_dom_sf"/>
</dbReference>
<dbReference type="PANTHER" id="PTHR43161">
    <property type="entry name" value="SORBITOL DEHYDROGENASE"/>
    <property type="match status" value="1"/>
</dbReference>
<keyword evidence="4 9" id="KW-0862">Zinc</keyword>
<evidence type="ECO:0000313" key="12">
    <source>
        <dbReference type="Proteomes" id="UP001374579"/>
    </source>
</evidence>
<dbReference type="InterPro" id="IPR002328">
    <property type="entry name" value="ADH_Zn_CS"/>
</dbReference>
<evidence type="ECO:0000256" key="6">
    <source>
        <dbReference type="ARBA" id="ARBA00023027"/>
    </source>
</evidence>
<keyword evidence="12" id="KW-1185">Reference proteome</keyword>
<dbReference type="InterPro" id="IPR013154">
    <property type="entry name" value="ADH-like_N"/>
</dbReference>
<dbReference type="GO" id="GO:0006062">
    <property type="term" value="P:sorbitol catabolic process"/>
    <property type="evidence" value="ECO:0007669"/>
    <property type="project" value="TreeGrafter"/>
</dbReference>
<dbReference type="InterPro" id="IPR011032">
    <property type="entry name" value="GroES-like_sf"/>
</dbReference>
<evidence type="ECO:0000256" key="4">
    <source>
        <dbReference type="ARBA" id="ARBA00022833"/>
    </source>
</evidence>
<proteinExistence type="inferred from homology"/>
<evidence type="ECO:0000256" key="5">
    <source>
        <dbReference type="ARBA" id="ARBA00023002"/>
    </source>
</evidence>
<accession>A0AAN9BJX5</accession>
<dbReference type="Gene3D" id="3.90.180.10">
    <property type="entry name" value="Medium-chain alcohol dehydrogenases, catalytic domain"/>
    <property type="match status" value="1"/>
</dbReference>
<name>A0AAN9BJX5_9CAEN</name>
<dbReference type="PROSITE" id="PS00059">
    <property type="entry name" value="ADH_ZINC"/>
    <property type="match status" value="1"/>
</dbReference>
<dbReference type="PANTHER" id="PTHR43161:SF9">
    <property type="entry name" value="SORBITOL DEHYDROGENASE"/>
    <property type="match status" value="1"/>
</dbReference>
<dbReference type="InterPro" id="IPR013149">
    <property type="entry name" value="ADH-like_C"/>
</dbReference>